<protein>
    <recommendedName>
        <fullName evidence="4">Kynureninase</fullName>
        <ecNumber evidence="4">3.7.1.3</ecNumber>
    </recommendedName>
</protein>
<comment type="cofactor">
    <cofactor evidence="4">
        <name>pyridoxal 5'-phosphate</name>
        <dbReference type="ChEBI" id="CHEBI:597326"/>
    </cofactor>
</comment>
<dbReference type="PANTHER" id="PTHR14084:SF0">
    <property type="entry name" value="KYNURENINASE"/>
    <property type="match status" value="1"/>
</dbReference>
<organism evidence="6 7">
    <name type="scientific">Paeniglutamicibacter cryotolerans</name>
    <dbReference type="NCBI Taxonomy" id="670079"/>
    <lineage>
        <taxon>Bacteria</taxon>
        <taxon>Bacillati</taxon>
        <taxon>Actinomycetota</taxon>
        <taxon>Actinomycetes</taxon>
        <taxon>Micrococcales</taxon>
        <taxon>Micrococcaceae</taxon>
        <taxon>Paeniglutamicibacter</taxon>
    </lineage>
</organism>
<dbReference type="Gene3D" id="3.90.1150.10">
    <property type="entry name" value="Aspartate Aminotransferase, domain 1"/>
    <property type="match status" value="1"/>
</dbReference>
<dbReference type="Pfam" id="PF22580">
    <property type="entry name" value="KYNU_C"/>
    <property type="match status" value="1"/>
</dbReference>
<sequence>MSNSTENATLTSARLDAADPLAAYRDRFFEPADGSVISYLDGNSLGRPLRATAANLTAFVQGEWGSGLIRSWDEKWMDEPTVVGDLLGATVLGAAPGQTIIGDSTSVLLYKLLRAGLDGQAGRDEIVIDRWNFPTDRFLVEGIAAERGAKIVWIDPDAATGVTPEDVAAVIGERTALVLLSHVAYRSGFLADAPGITKLVKDAGALMMWDLCHSAGSIPTELDAWGVDLAVGCSYKYLNGGPGAPAFAYINSALTGRLQQPIWGWMGAANPFEMGADYEPAANVRRFITGTPPILAMQPLKDMLALLAEVGIEAVRSKSVALTEYTIALVREHLVPLGVELSSPLDPAHRGSHVIIDHPRFAEVTAKLWEAGVIPDFRPPYGLRIGLSPLSTSFAEVEAGILAIRGVLASMS</sequence>
<evidence type="ECO:0000256" key="4">
    <source>
        <dbReference type="PIRNR" id="PIRNR038800"/>
    </source>
</evidence>
<dbReference type="InterPro" id="IPR015422">
    <property type="entry name" value="PyrdxlP-dep_Trfase_small"/>
</dbReference>
<dbReference type="EC" id="3.7.1.3" evidence="4"/>
<keyword evidence="3 4" id="KW-0663">Pyridoxal phosphate</keyword>
<comment type="caution">
    <text evidence="6">The sequence shown here is derived from an EMBL/GenBank/DDBJ whole genome shotgun (WGS) entry which is preliminary data.</text>
</comment>
<dbReference type="GO" id="GO:0009435">
    <property type="term" value="P:NAD+ biosynthetic process"/>
    <property type="evidence" value="ECO:0007669"/>
    <property type="project" value="UniProtKB-UniPathway"/>
</dbReference>
<comment type="similarity">
    <text evidence="4">Belongs to the kynureninase family.</text>
</comment>
<dbReference type="GO" id="GO:0097053">
    <property type="term" value="P:L-kynurenine catabolic process"/>
    <property type="evidence" value="ECO:0007669"/>
    <property type="project" value="UniProtKB-UniPathway"/>
</dbReference>
<dbReference type="Gene3D" id="3.40.640.10">
    <property type="entry name" value="Type I PLP-dependent aspartate aminotransferase-like (Major domain)"/>
    <property type="match status" value="1"/>
</dbReference>
<dbReference type="Pfam" id="PF01041">
    <property type="entry name" value="DegT_DnrJ_EryC1"/>
    <property type="match status" value="1"/>
</dbReference>
<evidence type="ECO:0000256" key="3">
    <source>
        <dbReference type="ARBA" id="ARBA00022898"/>
    </source>
</evidence>
<dbReference type="PANTHER" id="PTHR14084">
    <property type="entry name" value="KYNURENINASE"/>
    <property type="match status" value="1"/>
</dbReference>
<dbReference type="GO" id="GO:0043420">
    <property type="term" value="P:anthranilate metabolic process"/>
    <property type="evidence" value="ECO:0007669"/>
    <property type="project" value="TreeGrafter"/>
</dbReference>
<evidence type="ECO:0000313" key="7">
    <source>
        <dbReference type="Proteomes" id="UP000523000"/>
    </source>
</evidence>
<keyword evidence="2 4" id="KW-0378">Hydrolase</keyword>
<dbReference type="EMBL" id="JACHVS010000001">
    <property type="protein sequence ID" value="MBB2995614.1"/>
    <property type="molecule type" value="Genomic_DNA"/>
</dbReference>
<dbReference type="GO" id="GO:0019441">
    <property type="term" value="P:L-tryptophan catabolic process to kynurenine"/>
    <property type="evidence" value="ECO:0007669"/>
    <property type="project" value="TreeGrafter"/>
</dbReference>
<comment type="catalytic activity">
    <reaction evidence="4">
        <text>L-kynurenine + H2O = anthranilate + L-alanine + H(+)</text>
        <dbReference type="Rhea" id="RHEA:16813"/>
        <dbReference type="ChEBI" id="CHEBI:15377"/>
        <dbReference type="ChEBI" id="CHEBI:15378"/>
        <dbReference type="ChEBI" id="CHEBI:16567"/>
        <dbReference type="ChEBI" id="CHEBI:57959"/>
        <dbReference type="ChEBI" id="CHEBI:57972"/>
        <dbReference type="EC" id="3.7.1.3"/>
    </reaction>
</comment>
<gene>
    <name evidence="6" type="ORF">E9229_001805</name>
</gene>
<comment type="catalytic activity">
    <reaction evidence="4">
        <text>3-hydroxy-L-kynurenine + H2O = 3-hydroxyanthranilate + L-alanine + H(+)</text>
        <dbReference type="Rhea" id="RHEA:25143"/>
        <dbReference type="ChEBI" id="CHEBI:15377"/>
        <dbReference type="ChEBI" id="CHEBI:15378"/>
        <dbReference type="ChEBI" id="CHEBI:36559"/>
        <dbReference type="ChEBI" id="CHEBI:57972"/>
        <dbReference type="ChEBI" id="CHEBI:58125"/>
        <dbReference type="EC" id="3.7.1.3"/>
    </reaction>
</comment>
<dbReference type="GO" id="GO:0030429">
    <property type="term" value="F:kynureninase activity"/>
    <property type="evidence" value="ECO:0007669"/>
    <property type="project" value="UniProtKB-EC"/>
</dbReference>
<dbReference type="UniPathway" id="UPA00334">
    <property type="reaction ID" value="UER00455"/>
</dbReference>
<evidence type="ECO:0000256" key="1">
    <source>
        <dbReference type="ARBA" id="ARBA00022642"/>
    </source>
</evidence>
<dbReference type="Proteomes" id="UP000523000">
    <property type="component" value="Unassembled WGS sequence"/>
</dbReference>
<dbReference type="InterPro" id="IPR010111">
    <property type="entry name" value="Kynureninase"/>
</dbReference>
<evidence type="ECO:0000256" key="5">
    <source>
        <dbReference type="RuleBase" id="RU004508"/>
    </source>
</evidence>
<dbReference type="UniPathway" id="UPA00253">
    <property type="reaction ID" value="UER00329"/>
</dbReference>
<dbReference type="RefSeq" id="WP_183510840.1">
    <property type="nucleotide sequence ID" value="NZ_BAABGK010000029.1"/>
</dbReference>
<dbReference type="GO" id="GO:0005737">
    <property type="term" value="C:cytoplasm"/>
    <property type="evidence" value="ECO:0007669"/>
    <property type="project" value="InterPro"/>
</dbReference>
<proteinExistence type="inferred from homology"/>
<keyword evidence="1 4" id="KW-0662">Pyridine nucleotide biosynthesis</keyword>
<dbReference type="PIRSF" id="PIRSF038800">
    <property type="entry name" value="KYNU"/>
    <property type="match status" value="1"/>
</dbReference>
<keyword evidence="7" id="KW-1185">Reference proteome</keyword>
<dbReference type="InterPro" id="IPR000653">
    <property type="entry name" value="DegT/StrS_aminotransferase"/>
</dbReference>
<dbReference type="InterPro" id="IPR015421">
    <property type="entry name" value="PyrdxlP-dep_Trfase_major"/>
</dbReference>
<dbReference type="GO" id="GO:0030170">
    <property type="term" value="F:pyridoxal phosphate binding"/>
    <property type="evidence" value="ECO:0007669"/>
    <property type="project" value="InterPro"/>
</dbReference>
<comment type="pathway">
    <text evidence="4">Amino-acid degradation; L-kynurenine degradation; L-alanine and anthranilate from L-kynurenine: step 1/1.</text>
</comment>
<dbReference type="SUPFAM" id="SSF53383">
    <property type="entry name" value="PLP-dependent transferases"/>
    <property type="match status" value="1"/>
</dbReference>
<comment type="pathway">
    <text evidence="4">Cofactor biosynthesis; NAD(+) biosynthesis; quinolinate from L-kynurenine: step 2/3.</text>
</comment>
<evidence type="ECO:0000313" key="6">
    <source>
        <dbReference type="EMBL" id="MBB2995614.1"/>
    </source>
</evidence>
<dbReference type="InterPro" id="IPR015424">
    <property type="entry name" value="PyrdxlP-dep_Trfase"/>
</dbReference>
<comment type="subunit">
    <text evidence="4">Homodimer.</text>
</comment>
<name>A0A839QLH6_9MICC</name>
<comment type="similarity">
    <text evidence="5">Belongs to the DegT/DnrJ/EryC1 family.</text>
</comment>
<accession>A0A839QLH6</accession>
<comment type="function">
    <text evidence="4">Catalyzes the cleavage of L-kynurenine (L-Kyn) and L-3-hydroxykynurenine (L-3OHKyn) into anthranilic acid (AA) and 3-hydroxyanthranilic acid (3-OHAA), respectively.</text>
</comment>
<reference evidence="6 7" key="1">
    <citation type="submission" date="2020-08" db="EMBL/GenBank/DDBJ databases">
        <title>Sequencing the genomes of 1000 actinobacteria strains.</title>
        <authorList>
            <person name="Klenk H.-P."/>
        </authorList>
    </citation>
    <scope>NUCLEOTIDE SEQUENCE [LARGE SCALE GENOMIC DNA]</scope>
    <source>
        <strain evidence="6 7">DSM 22826</strain>
    </source>
</reference>
<dbReference type="AlphaFoldDB" id="A0A839QLH6"/>
<evidence type="ECO:0000256" key="2">
    <source>
        <dbReference type="ARBA" id="ARBA00022801"/>
    </source>
</evidence>